<dbReference type="InterPro" id="IPR033116">
    <property type="entry name" value="TRYPSIN_SER"/>
</dbReference>
<dbReference type="FunFam" id="2.40.10.10:FF:000068">
    <property type="entry name" value="transmembrane protease serine 2"/>
    <property type="match status" value="1"/>
</dbReference>
<evidence type="ECO:0000256" key="3">
    <source>
        <dbReference type="ARBA" id="ARBA00023157"/>
    </source>
</evidence>
<dbReference type="PROSITE" id="PS00134">
    <property type="entry name" value="TRYPSIN_HIS"/>
    <property type="match status" value="1"/>
</dbReference>
<evidence type="ECO:0000256" key="1">
    <source>
        <dbReference type="ARBA" id="ARBA00004239"/>
    </source>
</evidence>
<comment type="subcellular location">
    <subcellularLocation>
        <location evidence="1">Secreted</location>
        <location evidence="1">Extracellular space</location>
    </subcellularLocation>
</comment>
<dbReference type="InterPro" id="IPR043504">
    <property type="entry name" value="Peptidase_S1_PA_chymotrypsin"/>
</dbReference>
<dbReference type="GO" id="GO:0006508">
    <property type="term" value="P:proteolysis"/>
    <property type="evidence" value="ECO:0007669"/>
    <property type="project" value="UniProtKB-KW"/>
</dbReference>
<dbReference type="AlphaFoldDB" id="A0A4C1VV60"/>
<dbReference type="PANTHER" id="PTHR24252:SF7">
    <property type="entry name" value="HYALIN"/>
    <property type="match status" value="1"/>
</dbReference>
<keyword evidence="4" id="KW-1199">Hemostasis impairing toxin</keyword>
<dbReference type="Gene3D" id="2.40.10.10">
    <property type="entry name" value="Trypsin-like serine proteases"/>
    <property type="match status" value="1"/>
</dbReference>
<name>A0A4C1VV60_EUMVA</name>
<dbReference type="InterPro" id="IPR001254">
    <property type="entry name" value="Trypsin_dom"/>
</dbReference>
<reference evidence="10 11" key="1">
    <citation type="journal article" date="2019" name="Commun. Biol.">
        <title>The bagworm genome reveals a unique fibroin gene that provides high tensile strength.</title>
        <authorList>
            <person name="Kono N."/>
            <person name="Nakamura H."/>
            <person name="Ohtoshi R."/>
            <person name="Tomita M."/>
            <person name="Numata K."/>
            <person name="Arakawa K."/>
        </authorList>
    </citation>
    <scope>NUCLEOTIDE SEQUENCE [LARGE SCALE GENOMIC DNA]</scope>
</reference>
<dbReference type="PROSITE" id="PS00135">
    <property type="entry name" value="TRYPSIN_SER"/>
    <property type="match status" value="1"/>
</dbReference>
<organism evidence="10 11">
    <name type="scientific">Eumeta variegata</name>
    <name type="common">Bagworm moth</name>
    <name type="synonym">Eumeta japonica</name>
    <dbReference type="NCBI Taxonomy" id="151549"/>
    <lineage>
        <taxon>Eukaryota</taxon>
        <taxon>Metazoa</taxon>
        <taxon>Ecdysozoa</taxon>
        <taxon>Arthropoda</taxon>
        <taxon>Hexapoda</taxon>
        <taxon>Insecta</taxon>
        <taxon>Pterygota</taxon>
        <taxon>Neoptera</taxon>
        <taxon>Endopterygota</taxon>
        <taxon>Lepidoptera</taxon>
        <taxon>Glossata</taxon>
        <taxon>Ditrysia</taxon>
        <taxon>Tineoidea</taxon>
        <taxon>Psychidae</taxon>
        <taxon>Oiketicinae</taxon>
        <taxon>Eumeta</taxon>
    </lineage>
</organism>
<dbReference type="STRING" id="151549.A0A4C1VV60"/>
<keyword evidence="2" id="KW-0800">Toxin</keyword>
<evidence type="ECO:0000256" key="6">
    <source>
        <dbReference type="ARBA" id="ARBA00084094"/>
    </source>
</evidence>
<keyword evidence="7" id="KW-0645">Protease</keyword>
<dbReference type="PANTHER" id="PTHR24252">
    <property type="entry name" value="ACROSIN-RELATED"/>
    <property type="match status" value="1"/>
</dbReference>
<dbReference type="PRINTS" id="PR00722">
    <property type="entry name" value="CHYMOTRYPSIN"/>
</dbReference>
<dbReference type="SMART" id="SM00020">
    <property type="entry name" value="Tryp_SPc"/>
    <property type="match status" value="1"/>
</dbReference>
<dbReference type="GO" id="GO:0005576">
    <property type="term" value="C:extracellular region"/>
    <property type="evidence" value="ECO:0007669"/>
    <property type="project" value="UniProtKB-SubCell"/>
</dbReference>
<sequence length="330" mass="35311">MKCFLGIVVALAAVAYAREIPAYEDEYLESMTAYGYLTRFGIPEAERIRKLEEEMLKSPDRIAGGTASALGEIPYQAGLLSEITGLSGNGICGGSLLNNLRVLTAAHCWWDGQNQAWRFTVVLGSITLFSGGTRVQSTSVVVHPNWNPRTIANDVAIINLPAPVTLSATISPIALPTTNENFAGETAVASGFGMRGEESITTAQFKSHVSLSIITNLVCRLSFPFNVQNSNICTSGAGGMSTCRGDSGGPLAVTRNNQRILVGVTSFGSAAGCTRGFPLPCTSTLSVSFGGSLLYSLLDSPPPHYPFYQRTPTPLRLSSLYQISYYYPRD</sequence>
<keyword evidence="6" id="KW-1205">Fibrinolytic toxin</keyword>
<dbReference type="Proteomes" id="UP000299102">
    <property type="component" value="Unassembled WGS sequence"/>
</dbReference>
<dbReference type="InterPro" id="IPR009003">
    <property type="entry name" value="Peptidase_S1_PA"/>
</dbReference>
<gene>
    <name evidence="10" type="ORF">EVAR_26896_1</name>
</gene>
<dbReference type="OrthoDB" id="5565075at2759"/>
<dbReference type="EMBL" id="BGZK01000406">
    <property type="protein sequence ID" value="GBP41774.1"/>
    <property type="molecule type" value="Genomic_DNA"/>
</dbReference>
<evidence type="ECO:0000256" key="4">
    <source>
        <dbReference type="ARBA" id="ARBA00023240"/>
    </source>
</evidence>
<evidence type="ECO:0000256" key="2">
    <source>
        <dbReference type="ARBA" id="ARBA00022656"/>
    </source>
</evidence>
<dbReference type="InterPro" id="IPR001314">
    <property type="entry name" value="Peptidase_S1A"/>
</dbReference>
<dbReference type="Pfam" id="PF00089">
    <property type="entry name" value="Trypsin"/>
    <property type="match status" value="1"/>
</dbReference>
<protein>
    <submittedName>
        <fullName evidence="10">Brachyurin</fullName>
    </submittedName>
</protein>
<dbReference type="GO" id="GO:0090729">
    <property type="term" value="F:toxin activity"/>
    <property type="evidence" value="ECO:0007669"/>
    <property type="project" value="UniProtKB-KW"/>
</dbReference>
<dbReference type="CDD" id="cd00190">
    <property type="entry name" value="Tryp_SPc"/>
    <property type="match status" value="1"/>
</dbReference>
<evidence type="ECO:0000256" key="8">
    <source>
        <dbReference type="SAM" id="SignalP"/>
    </source>
</evidence>
<keyword evidence="11" id="KW-1185">Reference proteome</keyword>
<evidence type="ECO:0000259" key="9">
    <source>
        <dbReference type="PROSITE" id="PS50240"/>
    </source>
</evidence>
<feature type="signal peptide" evidence="8">
    <location>
        <begin position="1"/>
        <end position="17"/>
    </location>
</feature>
<accession>A0A4C1VV60</accession>
<keyword evidence="7" id="KW-0378">Hydrolase</keyword>
<keyword evidence="7" id="KW-0720">Serine protease</keyword>
<dbReference type="PROSITE" id="PS50240">
    <property type="entry name" value="TRYPSIN_DOM"/>
    <property type="match status" value="1"/>
</dbReference>
<feature type="chain" id="PRO_5020040479" evidence="8">
    <location>
        <begin position="18"/>
        <end position="330"/>
    </location>
</feature>
<evidence type="ECO:0000313" key="10">
    <source>
        <dbReference type="EMBL" id="GBP41774.1"/>
    </source>
</evidence>
<evidence type="ECO:0000313" key="11">
    <source>
        <dbReference type="Proteomes" id="UP000299102"/>
    </source>
</evidence>
<keyword evidence="8" id="KW-0732">Signal</keyword>
<dbReference type="SUPFAM" id="SSF50494">
    <property type="entry name" value="Trypsin-like serine proteases"/>
    <property type="match status" value="1"/>
</dbReference>
<comment type="function">
    <text evidence="5">Fibrinolytic activity; shows preferential cleavage of Arg-Gly bonds in all three fibrinogen chains. Contact with the caterpillars causes severe bleeding, due the anticoagulant effect of the protein.</text>
</comment>
<comment type="caution">
    <text evidence="10">The sequence shown here is derived from an EMBL/GenBank/DDBJ whole genome shotgun (WGS) entry which is preliminary data.</text>
</comment>
<keyword evidence="3" id="KW-1015">Disulfide bond</keyword>
<evidence type="ECO:0000256" key="7">
    <source>
        <dbReference type="RuleBase" id="RU363034"/>
    </source>
</evidence>
<evidence type="ECO:0000256" key="5">
    <source>
        <dbReference type="ARBA" id="ARBA00055534"/>
    </source>
</evidence>
<dbReference type="GO" id="GO:0004252">
    <property type="term" value="F:serine-type endopeptidase activity"/>
    <property type="evidence" value="ECO:0007669"/>
    <property type="project" value="InterPro"/>
</dbReference>
<proteinExistence type="predicted"/>
<dbReference type="InterPro" id="IPR018114">
    <property type="entry name" value="TRYPSIN_HIS"/>
</dbReference>
<feature type="domain" description="Peptidase S1" evidence="9">
    <location>
        <begin position="62"/>
        <end position="313"/>
    </location>
</feature>